<dbReference type="InterPro" id="IPR000845">
    <property type="entry name" value="Nucleoside_phosphorylase_d"/>
</dbReference>
<keyword evidence="3" id="KW-1185">Reference proteome</keyword>
<evidence type="ECO:0000313" key="2">
    <source>
        <dbReference type="EMBL" id="THF51717.1"/>
    </source>
</evidence>
<organism evidence="2 3">
    <name type="scientific">Flavobacterium supellecticarium</name>
    <dbReference type="NCBI Taxonomy" id="2565924"/>
    <lineage>
        <taxon>Bacteria</taxon>
        <taxon>Pseudomonadati</taxon>
        <taxon>Bacteroidota</taxon>
        <taxon>Flavobacteriia</taxon>
        <taxon>Flavobacteriales</taxon>
        <taxon>Flavobacteriaceae</taxon>
        <taxon>Flavobacterium</taxon>
    </lineage>
</organism>
<dbReference type="GO" id="GO:0008930">
    <property type="term" value="F:methylthioadenosine nucleosidase activity"/>
    <property type="evidence" value="ECO:0007669"/>
    <property type="project" value="TreeGrafter"/>
</dbReference>
<protein>
    <submittedName>
        <fullName evidence="2">Nucleosidase</fullName>
    </submittedName>
</protein>
<dbReference type="EMBL" id="SSNZ01000002">
    <property type="protein sequence ID" value="THF51717.1"/>
    <property type="molecule type" value="Genomic_DNA"/>
</dbReference>
<sequence>MQTQSKTITQLLKENPLYVFALNSEAGELFQDEKTLFVGIGKVNAAYHLTREIQRNRPELIINLGSAGSTTFTKGTVVNCTRFIQRDMDVRGLGFDLYKTPLSDEDIVLEYGLTIPGLPEGICGTGDNFETNHDTTDYTVVDMEAYAMALIAKQEQIPFLCLKYISDGADGAAAEDWTIQVHNAAIAFKKVLDSIAVTSQPIV</sequence>
<dbReference type="PANTHER" id="PTHR46832">
    <property type="entry name" value="5'-METHYLTHIOADENOSINE/S-ADENOSYLHOMOCYSTEINE NUCLEOSIDASE"/>
    <property type="match status" value="1"/>
</dbReference>
<gene>
    <name evidence="2" type="ORF">E6C50_08120</name>
</gene>
<dbReference type="SUPFAM" id="SSF53167">
    <property type="entry name" value="Purine and uridine phosphorylases"/>
    <property type="match status" value="1"/>
</dbReference>
<dbReference type="GO" id="GO:0005829">
    <property type="term" value="C:cytosol"/>
    <property type="evidence" value="ECO:0007669"/>
    <property type="project" value="TreeGrafter"/>
</dbReference>
<dbReference type="RefSeq" id="WP_136402701.1">
    <property type="nucleotide sequence ID" value="NZ_SSNZ01000002.1"/>
</dbReference>
<feature type="domain" description="Nucleoside phosphorylase" evidence="1">
    <location>
        <begin position="39"/>
        <end position="191"/>
    </location>
</feature>
<dbReference type="GO" id="GO:0019284">
    <property type="term" value="P:L-methionine salvage from S-adenosylmethionine"/>
    <property type="evidence" value="ECO:0007669"/>
    <property type="project" value="TreeGrafter"/>
</dbReference>
<accession>A0A4S4A0J6</accession>
<proteinExistence type="predicted"/>
<dbReference type="PANTHER" id="PTHR46832:SF1">
    <property type="entry name" value="5'-METHYLTHIOADENOSINE_S-ADENOSYLHOMOCYSTEINE NUCLEOSIDASE"/>
    <property type="match status" value="1"/>
</dbReference>
<comment type="caution">
    <text evidence="2">The sequence shown here is derived from an EMBL/GenBank/DDBJ whole genome shotgun (WGS) entry which is preliminary data.</text>
</comment>
<dbReference type="OrthoDB" id="997641at2"/>
<dbReference type="GO" id="GO:0008782">
    <property type="term" value="F:adenosylhomocysteine nucleosidase activity"/>
    <property type="evidence" value="ECO:0007669"/>
    <property type="project" value="TreeGrafter"/>
</dbReference>
<dbReference type="GO" id="GO:0009116">
    <property type="term" value="P:nucleoside metabolic process"/>
    <property type="evidence" value="ECO:0007669"/>
    <property type="project" value="InterPro"/>
</dbReference>
<dbReference type="Pfam" id="PF01048">
    <property type="entry name" value="PNP_UDP_1"/>
    <property type="match status" value="1"/>
</dbReference>
<evidence type="ECO:0000259" key="1">
    <source>
        <dbReference type="Pfam" id="PF01048"/>
    </source>
</evidence>
<dbReference type="Gene3D" id="3.40.50.1580">
    <property type="entry name" value="Nucleoside phosphorylase domain"/>
    <property type="match status" value="1"/>
</dbReference>
<evidence type="ECO:0000313" key="3">
    <source>
        <dbReference type="Proteomes" id="UP000307507"/>
    </source>
</evidence>
<dbReference type="Proteomes" id="UP000307507">
    <property type="component" value="Unassembled WGS sequence"/>
</dbReference>
<name>A0A4S4A0J6_9FLAO</name>
<dbReference type="AlphaFoldDB" id="A0A4S4A0J6"/>
<reference evidence="2 3" key="1">
    <citation type="submission" date="2019-04" db="EMBL/GenBank/DDBJ databases">
        <title>Flavobacterium sp. nov. isolated from construction timber.</title>
        <authorList>
            <person name="Lin S.-Y."/>
            <person name="Chang C.-T."/>
            <person name="Young C.-C."/>
        </authorList>
    </citation>
    <scope>NUCLEOTIDE SEQUENCE [LARGE SCALE GENOMIC DNA]</scope>
    <source>
        <strain evidence="2 3">CC-CTC003</strain>
    </source>
</reference>
<dbReference type="InterPro" id="IPR035994">
    <property type="entry name" value="Nucleoside_phosphorylase_sf"/>
</dbReference>